<dbReference type="Proteomes" id="UP000249746">
    <property type="component" value="Unassembled WGS sequence"/>
</dbReference>
<reference evidence="2 3" key="1">
    <citation type="submission" date="2017-03" db="EMBL/GenBank/DDBJ databases">
        <title>Genomic and clinical evidence uncovers the enterohepatic species Helicobacter valdiviensis as a potential human intestinal pathogen.</title>
        <authorList>
            <person name="Fresia P."/>
            <person name="Jara R."/>
            <person name="Sierra R."/>
            <person name="Ferres I."/>
            <person name="Greif G."/>
            <person name="Iraola G."/>
            <person name="Collado L."/>
        </authorList>
    </citation>
    <scope>NUCLEOTIDE SEQUENCE [LARGE SCALE GENOMIC DNA]</scope>
    <source>
        <strain evidence="2 3">WBE14</strain>
    </source>
</reference>
<protein>
    <recommendedName>
        <fullName evidence="4">Periplasmic protein</fullName>
    </recommendedName>
</protein>
<feature type="signal peptide" evidence="1">
    <location>
        <begin position="1"/>
        <end position="17"/>
    </location>
</feature>
<keyword evidence="3" id="KW-1185">Reference proteome</keyword>
<dbReference type="RefSeq" id="WP_111229257.1">
    <property type="nucleotide sequence ID" value="NZ_NBIU01000004.1"/>
</dbReference>
<gene>
    <name evidence="2" type="ORF">B6S12_02525</name>
</gene>
<evidence type="ECO:0000313" key="2">
    <source>
        <dbReference type="EMBL" id="PZT48737.1"/>
    </source>
</evidence>
<feature type="chain" id="PRO_5015861297" description="Periplasmic protein" evidence="1">
    <location>
        <begin position="18"/>
        <end position="271"/>
    </location>
</feature>
<keyword evidence="1" id="KW-0732">Signal</keyword>
<comment type="caution">
    <text evidence="2">The sequence shown here is derived from an EMBL/GenBank/DDBJ whole genome shotgun (WGS) entry which is preliminary data.</text>
</comment>
<dbReference type="OrthoDB" id="5338450at2"/>
<name>A0A2W6MWF5_9HELI</name>
<evidence type="ECO:0000313" key="3">
    <source>
        <dbReference type="Proteomes" id="UP000249746"/>
    </source>
</evidence>
<proteinExistence type="predicted"/>
<dbReference type="EMBL" id="NBIU01000004">
    <property type="protein sequence ID" value="PZT48737.1"/>
    <property type="molecule type" value="Genomic_DNA"/>
</dbReference>
<evidence type="ECO:0000256" key="1">
    <source>
        <dbReference type="SAM" id="SignalP"/>
    </source>
</evidence>
<organism evidence="2 3">
    <name type="scientific">Helicobacter valdiviensis</name>
    <dbReference type="NCBI Taxonomy" id="1458358"/>
    <lineage>
        <taxon>Bacteria</taxon>
        <taxon>Pseudomonadati</taxon>
        <taxon>Campylobacterota</taxon>
        <taxon>Epsilonproteobacteria</taxon>
        <taxon>Campylobacterales</taxon>
        <taxon>Helicobacteraceae</taxon>
        <taxon>Helicobacter</taxon>
    </lineage>
</organism>
<evidence type="ECO:0008006" key="4">
    <source>
        <dbReference type="Google" id="ProtNLM"/>
    </source>
</evidence>
<accession>A0A2W6MWF5</accession>
<sequence>MVKKLFLILFCSGIVFANSVTYSIISILGPQEFQRNERFINKVFAKEENFLNGKGEPNLYKISQALKANGLLSLTFGVPKELLVEFEIKENPLVFMNALYEVLRAMGYYYYLIKESQIDEKGYRFILSMNTEYAIDPVILQEKLKEYGYEANLIERKSLQEWKYSFKNVEFKYPKATQLLLNESKFMANLAGEYWYQCEGGNKLILESANGAKWFPKIVFFDKFMNIIEVEETKESVQKLEVTLPKEVKFIKVSDTFLPINIKNGLNVIMQ</sequence>
<dbReference type="AlphaFoldDB" id="A0A2W6MWF5"/>